<dbReference type="Proteomes" id="UP001515480">
    <property type="component" value="Unassembled WGS sequence"/>
</dbReference>
<feature type="region of interest" description="Disordered" evidence="1">
    <location>
        <begin position="52"/>
        <end position="111"/>
    </location>
</feature>
<evidence type="ECO:0008006" key="4">
    <source>
        <dbReference type="Google" id="ProtNLM"/>
    </source>
</evidence>
<sequence>MRAEMPKNIGPNMTAQTLCDLLGERPDLVHHPNLAFFKLFLHKFVVPQEGTRFPSAHSHRGGGLGEGEGTERRAPTSPEEMSDSDATTMEPRSLNTSLSRQPSTYDEFEGIANKVDRRRERKAASAREYRRREKLEHCTLELKIAELREEIFTLTGNAVEDRSELFSMANIQFDESALELQPSMMPSKGSTAPRLQRKAISARRHRLVKKARESALQAEVARLTELRDRARGGTELPQSVVAPAESAEDKAGADGLALLARAGSCDAAIDAGVPASASCWREEAAAPSGCGRREENAPRRPELGRRTLSALQGAMHAFTPSDAALSSPPSKGVSLPLPATSEHMFAAGRMHAFLRAQLPMHPMAAPHFRWPEYMASAPRMFVNGID</sequence>
<protein>
    <recommendedName>
        <fullName evidence="4">BZIP domain-containing protein</fullName>
    </recommendedName>
</protein>
<organism evidence="2 3">
    <name type="scientific">Prymnesium parvum</name>
    <name type="common">Toxic golden alga</name>
    <dbReference type="NCBI Taxonomy" id="97485"/>
    <lineage>
        <taxon>Eukaryota</taxon>
        <taxon>Haptista</taxon>
        <taxon>Haptophyta</taxon>
        <taxon>Prymnesiophyceae</taxon>
        <taxon>Prymnesiales</taxon>
        <taxon>Prymnesiaceae</taxon>
        <taxon>Prymnesium</taxon>
    </lineage>
</organism>
<keyword evidence="3" id="KW-1185">Reference proteome</keyword>
<comment type="caution">
    <text evidence="2">The sequence shown here is derived from an EMBL/GenBank/DDBJ whole genome shotgun (WGS) entry which is preliminary data.</text>
</comment>
<dbReference type="AlphaFoldDB" id="A0AB34K0T1"/>
<evidence type="ECO:0000256" key="1">
    <source>
        <dbReference type="SAM" id="MobiDB-lite"/>
    </source>
</evidence>
<proteinExistence type="predicted"/>
<dbReference type="CDD" id="cd14686">
    <property type="entry name" value="bZIP"/>
    <property type="match status" value="1"/>
</dbReference>
<feature type="compositionally biased region" description="Polar residues" evidence="1">
    <location>
        <begin position="93"/>
        <end position="104"/>
    </location>
</feature>
<accession>A0AB34K0T1</accession>
<name>A0AB34K0T1_PRYPA</name>
<reference evidence="2 3" key="1">
    <citation type="journal article" date="2024" name="Science">
        <title>Giant polyketide synthase enzymes in the biosynthesis of giant marine polyether toxins.</title>
        <authorList>
            <person name="Fallon T.R."/>
            <person name="Shende V.V."/>
            <person name="Wierzbicki I.H."/>
            <person name="Pendleton A.L."/>
            <person name="Watervoot N.F."/>
            <person name="Auber R.P."/>
            <person name="Gonzalez D.J."/>
            <person name="Wisecaver J.H."/>
            <person name="Moore B.S."/>
        </authorList>
    </citation>
    <scope>NUCLEOTIDE SEQUENCE [LARGE SCALE GENOMIC DNA]</scope>
    <source>
        <strain evidence="2 3">12B1</strain>
    </source>
</reference>
<gene>
    <name evidence="2" type="ORF">AB1Y20_009473</name>
</gene>
<evidence type="ECO:0000313" key="3">
    <source>
        <dbReference type="Proteomes" id="UP001515480"/>
    </source>
</evidence>
<dbReference type="EMBL" id="JBGBPQ010000002">
    <property type="protein sequence ID" value="KAL1528108.1"/>
    <property type="molecule type" value="Genomic_DNA"/>
</dbReference>
<evidence type="ECO:0000313" key="2">
    <source>
        <dbReference type="EMBL" id="KAL1528108.1"/>
    </source>
</evidence>